<sequence>MQSESAIALPLVFLMTGNRPWLFFDQNSLLCKNIDSNDLPTNEHCIQQSDHLHSGPSSLPKIRRAMTLRSTFAQADSLLYRLRAAGTLLGVTDNTLRGYADHAGIAVRRASDLTPGAPAVRVFSPDTLFQLAQWRRAQHYVKAPAAGSGPIVITVDVIKGGTGKTTTSVEAALHLQLLGLRVLLVDLDVQANATQLMGYEPDLTLDEAEAYGVTSAAIVQDTFASVLMPFLEGRQRNQPVRAMPQGVIKKPFGEHGPHLIPADTFLGDIEPALANAKGQRELYLRQLIAASLAGSTPGLDLSVYDVIVFDCPPSVSFTSTAAIAAADLVIAPIRLDAFSVKGLTKLMSEIDGLDAAYHVRPELIILPTHYAPQLARIGRMQTQLNQYRDLIAPCAISASEEFPKSLDSYLPLTLQKPTCHPSKEYRLFAEHLHGRILTLAAARRRTAS</sequence>
<comment type="caution">
    <text evidence="2">The sequence shown here is derived from an EMBL/GenBank/DDBJ whole genome shotgun (WGS) entry which is preliminary data.</text>
</comment>
<evidence type="ECO:0000313" key="3">
    <source>
        <dbReference type="Proteomes" id="UP000026714"/>
    </source>
</evidence>
<evidence type="ECO:0000259" key="1">
    <source>
        <dbReference type="Pfam" id="PF13614"/>
    </source>
</evidence>
<proteinExistence type="predicted"/>
<dbReference type="Gene3D" id="3.40.50.300">
    <property type="entry name" value="P-loop containing nucleotide triphosphate hydrolases"/>
    <property type="match status" value="1"/>
</dbReference>
<dbReference type="PANTHER" id="PTHR13696:SF99">
    <property type="entry name" value="COBYRINIC ACID AC-DIAMIDE SYNTHASE"/>
    <property type="match status" value="1"/>
</dbReference>
<dbReference type="PANTHER" id="PTHR13696">
    <property type="entry name" value="P-LOOP CONTAINING NUCLEOSIDE TRIPHOSPHATE HYDROLASE"/>
    <property type="match status" value="1"/>
</dbReference>
<dbReference type="eggNOG" id="COG0789">
    <property type="taxonomic scope" value="Bacteria"/>
</dbReference>
<name>A0A059KG91_9BURK</name>
<keyword evidence="3" id="KW-1185">Reference proteome</keyword>
<dbReference type="STRING" id="34103.SAMN05421778_10695"/>
<dbReference type="CDD" id="cd02042">
    <property type="entry name" value="ParAB_family"/>
    <property type="match status" value="1"/>
</dbReference>
<reference evidence="2 3" key="1">
    <citation type="journal article" date="2014" name="FEMS Microbiol. Ecol.">
        <title>Sphaerotilus natans encrusted with nanoball-shaped Fe(III) oxide minerals formed by nitrate-reducing mixotrophic Fe(II) oxidation.</title>
        <authorList>
            <person name="Park S."/>
            <person name="Kim D.H."/>
            <person name="Lee J.H."/>
            <person name="Hur H.G."/>
        </authorList>
    </citation>
    <scope>NUCLEOTIDE SEQUENCE [LARGE SCALE GENOMIC DNA]</scope>
    <source>
        <strain evidence="2 3">DSM 6575</strain>
    </source>
</reference>
<accession>A0A059KG91</accession>
<dbReference type="InterPro" id="IPR025669">
    <property type="entry name" value="AAA_dom"/>
</dbReference>
<dbReference type="eggNOG" id="COG1192">
    <property type="taxonomic scope" value="Bacteria"/>
</dbReference>
<dbReference type="EMBL" id="AZRA01000138">
    <property type="protein sequence ID" value="KDB50477.1"/>
    <property type="molecule type" value="Genomic_DNA"/>
</dbReference>
<dbReference type="AlphaFoldDB" id="A0A059KG91"/>
<dbReference type="SUPFAM" id="SSF52540">
    <property type="entry name" value="P-loop containing nucleoside triphosphate hydrolases"/>
    <property type="match status" value="1"/>
</dbReference>
<protein>
    <submittedName>
        <fullName evidence="2">Partitioning protein</fullName>
    </submittedName>
</protein>
<evidence type="ECO:0000313" key="2">
    <source>
        <dbReference type="EMBL" id="KDB50477.1"/>
    </source>
</evidence>
<dbReference type="Pfam" id="PF13614">
    <property type="entry name" value="AAA_31"/>
    <property type="match status" value="1"/>
</dbReference>
<feature type="domain" description="AAA" evidence="1">
    <location>
        <begin position="152"/>
        <end position="355"/>
    </location>
</feature>
<dbReference type="Proteomes" id="UP000026714">
    <property type="component" value="Unassembled WGS sequence"/>
</dbReference>
<organism evidence="2 3">
    <name type="scientific">Sphaerotilus natans subsp. natans DSM 6575</name>
    <dbReference type="NCBI Taxonomy" id="1286631"/>
    <lineage>
        <taxon>Bacteria</taxon>
        <taxon>Pseudomonadati</taxon>
        <taxon>Pseudomonadota</taxon>
        <taxon>Betaproteobacteria</taxon>
        <taxon>Burkholderiales</taxon>
        <taxon>Sphaerotilaceae</taxon>
        <taxon>Sphaerotilus</taxon>
    </lineage>
</organism>
<dbReference type="InterPro" id="IPR050678">
    <property type="entry name" value="DNA_Partitioning_ATPase"/>
</dbReference>
<dbReference type="InterPro" id="IPR027417">
    <property type="entry name" value="P-loop_NTPase"/>
</dbReference>
<gene>
    <name evidence="2" type="ORF">X805_39400</name>
</gene>
<dbReference type="PATRIC" id="fig|1286631.3.peg.3831"/>